<organism evidence="1">
    <name type="scientific">viral metagenome</name>
    <dbReference type="NCBI Taxonomy" id="1070528"/>
    <lineage>
        <taxon>unclassified sequences</taxon>
        <taxon>metagenomes</taxon>
        <taxon>organismal metagenomes</taxon>
    </lineage>
</organism>
<reference evidence="1" key="1">
    <citation type="submission" date="2020-03" db="EMBL/GenBank/DDBJ databases">
        <title>The deep terrestrial virosphere.</title>
        <authorList>
            <person name="Holmfeldt K."/>
            <person name="Nilsson E."/>
            <person name="Simone D."/>
            <person name="Lopez-Fernandez M."/>
            <person name="Wu X."/>
            <person name="de Brujin I."/>
            <person name="Lundin D."/>
            <person name="Andersson A."/>
            <person name="Bertilsson S."/>
            <person name="Dopson M."/>
        </authorList>
    </citation>
    <scope>NUCLEOTIDE SEQUENCE</scope>
    <source>
        <strain evidence="1">MM415B05278</strain>
    </source>
</reference>
<dbReference type="EMBL" id="MT143327">
    <property type="protein sequence ID" value="QJA95591.1"/>
    <property type="molecule type" value="Genomic_DNA"/>
</dbReference>
<dbReference type="AlphaFoldDB" id="A0A6M3LRK2"/>
<accession>A0A6M3LRK2</accession>
<proteinExistence type="predicted"/>
<gene>
    <name evidence="1" type="ORF">MM415B05278_0005</name>
</gene>
<name>A0A6M3LRK2_9ZZZZ</name>
<sequence>MGKYNGWKRISALTKSASATLTKAESGCLIIADTDAITLTLPPAADSAGVHYTIKVTATHSSGVAVDGNASETIDGTVTMTSNAQYGVLEIVCDGSAWHALNQGDNTDAIWTKT</sequence>
<evidence type="ECO:0000313" key="1">
    <source>
        <dbReference type="EMBL" id="QJA95591.1"/>
    </source>
</evidence>
<protein>
    <submittedName>
        <fullName evidence="1">Uncharacterized protein</fullName>
    </submittedName>
</protein>